<evidence type="ECO:0000313" key="2">
    <source>
        <dbReference type="EMBL" id="KYC48319.1"/>
    </source>
</evidence>
<accession>A0A150IM35</accession>
<dbReference type="Proteomes" id="UP000091929">
    <property type="component" value="Unassembled WGS sequence"/>
</dbReference>
<accession>A0A150J1K5</accession>
<evidence type="ECO:0000313" key="4">
    <source>
        <dbReference type="Proteomes" id="UP000091929"/>
    </source>
</evidence>
<dbReference type="EMBL" id="LNGE01000005">
    <property type="protein sequence ID" value="KYC46081.1"/>
    <property type="molecule type" value="Genomic_DNA"/>
</dbReference>
<dbReference type="EMBL" id="LNGF01000007">
    <property type="protein sequence ID" value="KYC48319.1"/>
    <property type="molecule type" value="Genomic_DNA"/>
</dbReference>
<organism evidence="2 4">
    <name type="scientific">Candidatus Methanofastidiosum methylothiophilum</name>
    <dbReference type="NCBI Taxonomy" id="1705564"/>
    <lineage>
        <taxon>Archaea</taxon>
        <taxon>Methanobacteriati</taxon>
        <taxon>Methanobacteriota</taxon>
        <taxon>Stenosarchaea group</taxon>
        <taxon>Candidatus Methanofastidiosia</taxon>
        <taxon>Candidatus Methanofastidiosales</taxon>
        <taxon>Candidatus Methanofastidiosaceae</taxon>
        <taxon>Candidatus Methanofastidiosum</taxon>
    </lineage>
</organism>
<gene>
    <name evidence="1" type="ORF">APG10_00292</name>
    <name evidence="2" type="ORF">APG11_00442</name>
    <name evidence="3" type="ORF">APG12_00411</name>
</gene>
<reference evidence="4 5" key="1">
    <citation type="journal article" date="2016" name="ISME J.">
        <title>Chasing the elusive Euryarchaeota class WSA2: genomes reveal a uniquely fastidious methyl-reducing methanogen.</title>
        <authorList>
            <person name="Nobu M.K."/>
            <person name="Narihiro T."/>
            <person name="Kuroda K."/>
            <person name="Mei R."/>
            <person name="Liu W.T."/>
        </authorList>
    </citation>
    <scope>NUCLEOTIDE SEQUENCE [LARGE SCALE GENOMIC DNA]</scope>
    <source>
        <strain evidence="1">B03fssc0709_Meth_Bin005</strain>
        <strain evidence="2">B15fssc0709_Meth_Bin003</strain>
        <strain evidence="3">BMIXfssc0709_Meth_Bin006</strain>
    </source>
</reference>
<accession>A0A150ITH2</accession>
<comment type="caution">
    <text evidence="2">The sequence shown here is derived from an EMBL/GenBank/DDBJ whole genome shotgun (WGS) entry which is preliminary data.</text>
</comment>
<dbReference type="AlphaFoldDB" id="A0A150ITH2"/>
<evidence type="ECO:0000313" key="3">
    <source>
        <dbReference type="EMBL" id="KYC50988.1"/>
    </source>
</evidence>
<dbReference type="EMBL" id="LNJC01000005">
    <property type="protein sequence ID" value="KYC50988.1"/>
    <property type="molecule type" value="Genomic_DNA"/>
</dbReference>
<protein>
    <submittedName>
        <fullName evidence="2">Uncharacterized protein</fullName>
    </submittedName>
</protein>
<name>A0A150ITH2_9EURY</name>
<dbReference type="Proteomes" id="UP000092403">
    <property type="component" value="Unassembled WGS sequence"/>
</dbReference>
<evidence type="ECO:0000313" key="5">
    <source>
        <dbReference type="Proteomes" id="UP000092401"/>
    </source>
</evidence>
<evidence type="ECO:0000313" key="1">
    <source>
        <dbReference type="EMBL" id="KYC46081.1"/>
    </source>
</evidence>
<sequence length="125" mass="13955">MRKRIGYLEGTDSKILSSFIAKGYNTMTLGNGLDGHGKFLAHIDPNDKICAVVGYLHKFLPLTDQKISPNDLLYACRLHNIPVFVMVPKEVMAEGKRALEEVSDFVNFVEPESTLEAILEFLGNK</sequence>
<dbReference type="Proteomes" id="UP000092401">
    <property type="component" value="Unassembled WGS sequence"/>
</dbReference>
<proteinExistence type="predicted"/>